<organism evidence="2 3">
    <name type="scientific">Parvibaculum lavamentivorans (strain DS-1 / DSM 13023 / NCIMB 13966)</name>
    <dbReference type="NCBI Taxonomy" id="402881"/>
    <lineage>
        <taxon>Bacteria</taxon>
        <taxon>Pseudomonadati</taxon>
        <taxon>Pseudomonadota</taxon>
        <taxon>Alphaproteobacteria</taxon>
        <taxon>Hyphomicrobiales</taxon>
        <taxon>Parvibaculaceae</taxon>
        <taxon>Parvibaculum</taxon>
    </lineage>
</organism>
<dbReference type="AlphaFoldDB" id="A7HUE7"/>
<dbReference type="KEGG" id="pla:Plav_1915"/>
<protein>
    <submittedName>
        <fullName evidence="2">Polysaccharide pyruvyl transferase</fullName>
    </submittedName>
</protein>
<accession>A7HUE7</accession>
<proteinExistence type="predicted"/>
<reference evidence="2 3" key="1">
    <citation type="journal article" date="2011" name="Stand. Genomic Sci.">
        <title>Complete genome sequence of Parvibaculum lavamentivorans type strain (DS-1(T)).</title>
        <authorList>
            <person name="Schleheck D."/>
            <person name="Weiss M."/>
            <person name="Pitluck S."/>
            <person name="Bruce D."/>
            <person name="Land M.L."/>
            <person name="Han S."/>
            <person name="Saunders E."/>
            <person name="Tapia R."/>
            <person name="Detter C."/>
            <person name="Brettin T."/>
            <person name="Han J."/>
            <person name="Woyke T."/>
            <person name="Goodwin L."/>
            <person name="Pennacchio L."/>
            <person name="Nolan M."/>
            <person name="Cook A.M."/>
            <person name="Kjelleberg S."/>
            <person name="Thomas T."/>
        </authorList>
    </citation>
    <scope>NUCLEOTIDE SEQUENCE [LARGE SCALE GENOMIC DNA]</scope>
    <source>
        <strain evidence="3">DS-1 / DSM 13023 / NCIMB 13966</strain>
    </source>
</reference>
<evidence type="ECO:0000313" key="3">
    <source>
        <dbReference type="Proteomes" id="UP000006377"/>
    </source>
</evidence>
<keyword evidence="2" id="KW-0808">Transferase</keyword>
<keyword evidence="3" id="KW-1185">Reference proteome</keyword>
<feature type="domain" description="Polysaccharide pyruvyl transferase" evidence="1">
    <location>
        <begin position="42"/>
        <end position="302"/>
    </location>
</feature>
<dbReference type="EMBL" id="CP000774">
    <property type="protein sequence ID" value="ABS63530.1"/>
    <property type="molecule type" value="Genomic_DNA"/>
</dbReference>
<dbReference type="OrthoDB" id="5242601at2"/>
<dbReference type="GO" id="GO:0016740">
    <property type="term" value="F:transferase activity"/>
    <property type="evidence" value="ECO:0007669"/>
    <property type="project" value="UniProtKB-KW"/>
</dbReference>
<dbReference type="InterPro" id="IPR007345">
    <property type="entry name" value="Polysacch_pyruvyl_Trfase"/>
</dbReference>
<dbReference type="HOGENOM" id="CLU_045699_0_0_5"/>
<evidence type="ECO:0000259" key="1">
    <source>
        <dbReference type="Pfam" id="PF04230"/>
    </source>
</evidence>
<dbReference type="Proteomes" id="UP000006377">
    <property type="component" value="Chromosome"/>
</dbReference>
<name>A7HUE7_PARL1</name>
<dbReference type="eggNOG" id="COG5039">
    <property type="taxonomic scope" value="Bacteria"/>
</dbReference>
<dbReference type="Pfam" id="PF04230">
    <property type="entry name" value="PS_pyruv_trans"/>
    <property type="match status" value="1"/>
</dbReference>
<dbReference type="RefSeq" id="WP_012110826.1">
    <property type="nucleotide sequence ID" value="NC_009719.1"/>
</dbReference>
<gene>
    <name evidence="2" type="ordered locus">Plav_1915</name>
</gene>
<evidence type="ECO:0000313" key="2">
    <source>
        <dbReference type="EMBL" id="ABS63530.1"/>
    </source>
</evidence>
<dbReference type="STRING" id="402881.Plav_1915"/>
<sequence length="355" mass="40690">MSDLSAPRHAGMTALAARHDEIAGLVPGDRRIAYLDYPLGKNVGDLLIMLGTLKFFERHGLKVRLSRTLKNTPPRGRLPIGEGDTIVLQGGGNFGDLYPHIQNYRERIIEEYPDHKVLIFPQTIFFKDKEKLKRSAEKMMRHPDLTFFVRDRASEALARPLFGEKVRLVPDMAHQLWPDLHQRIGSRGEQASNPLFFIRKDEEAGDSFAAIEAHKAQFLDWEDVNYTSLRVWKRVFDELAQLELRLGFSFGLEAAYFNIIRGEVDKVARRMARHDVWITSRLHGFILGLLLGKPVFAIDNSYGKLSSYVETWREDIRDIKLLSGETDAEEAIAFLNKARGLDRHALWQAYSDTCR</sequence>